<dbReference type="AlphaFoldDB" id="A0AAD7TX06"/>
<comment type="subcellular location">
    <subcellularLocation>
        <location evidence="1">Mitochondrion</location>
    </subcellularLocation>
</comment>
<protein>
    <recommendedName>
        <fullName evidence="3">Altered inheritance of mitochondria protein 9, mitochondrial</fullName>
    </recommendedName>
    <alternativeName>
        <fullName evidence="6">Found in mitochondrial proteome protein 29</fullName>
    </alternativeName>
</protein>
<feature type="region of interest" description="Disordered" evidence="7">
    <location>
        <begin position="51"/>
        <end position="89"/>
    </location>
</feature>
<proteinExistence type="inferred from homology"/>
<dbReference type="SUPFAM" id="SSF56112">
    <property type="entry name" value="Protein kinase-like (PK-like)"/>
    <property type="match status" value="1"/>
</dbReference>
<evidence type="ECO:0000256" key="3">
    <source>
        <dbReference type="ARBA" id="ARBA00016197"/>
    </source>
</evidence>
<feature type="compositionally biased region" description="Polar residues" evidence="7">
    <location>
        <begin position="78"/>
        <end position="89"/>
    </location>
</feature>
<dbReference type="GO" id="GO:0005739">
    <property type="term" value="C:mitochondrion"/>
    <property type="evidence" value="ECO:0007669"/>
    <property type="project" value="UniProtKB-SubCell"/>
</dbReference>
<evidence type="ECO:0000256" key="5">
    <source>
        <dbReference type="ARBA" id="ARBA00023128"/>
    </source>
</evidence>
<evidence type="ECO:0000256" key="6">
    <source>
        <dbReference type="ARBA" id="ARBA00031849"/>
    </source>
</evidence>
<feature type="compositionally biased region" description="Low complexity" evidence="7">
    <location>
        <begin position="701"/>
        <end position="714"/>
    </location>
</feature>
<dbReference type="InterPro" id="IPR011009">
    <property type="entry name" value="Kinase-like_dom_sf"/>
</dbReference>
<evidence type="ECO:0000313" key="9">
    <source>
        <dbReference type="Proteomes" id="UP001215151"/>
    </source>
</evidence>
<sequence length="806" mass="89500">MPALLVESHGGLGEINSDARACYGGRVAASPRKRGNNLNLYQLLCTTDTLSRNDSQRPHLSKSRPSSSCAPARPRDQLATSRSHSENTLPSAARYKHTAHSMQHSDSTEKPRLVWDWDVEHADRQAERKADAAVHGAIPFEVDRKLLKDIVQERMGAEVARIKFLGAGTFHKPCSLGNAYAEAGTGGALHAQREHCSQTLRGSRTFADFCYRVTALGSGYLITLVDAREVVARVARRFMPRLKTESEVATMRYLREHTSIPVPEVYQYDANPYNRLGGEYILMSKASGIPLSKVFHSMPHNTLIALMENIAMLVIPLFAHRFPMIGSLYDGPDPSAASNITSSLATPTPTSYTRLTNISDAVSKLQLEKDASKEFHVGPIVSWPFFGSTRGDLAHPEEINRGPWRTTRDYLQSCAEREIRGVILENEGKAAPHKLHLDPDEIESSRHHRMTALPDDQSDNSDEWDWEESEAEWDGPGDRMYQDYRRMQRTTFLVAHLKQREERVRAEMARFLRMMERLGATSHNEGDGGGGGGGGGVNSPEEFTLDCHDLNLENVFVDEEDNSKITCIIDWESTTTRPLWACAHVPAFLQSSPFTAKLFRATVEKFARTPRTIPVLGKPVDLSSLASEWLHHETTGARLRMAHRCIEWDGWEEGLVDSILGPEDQEEDWFKTWDEAEPPSHGDPIGDDDALDDNPHQQQRSGPSSSSPPISGSPTLTASTSEGDDALKRKVGALGAPPAVPKVVVAVEKEREKLLNATGDYCGGRGGELGRRLEAWLYVNGTADGRVDLGRRWEGEEGEDEDDEEQ</sequence>
<feature type="compositionally biased region" description="Low complexity" evidence="7">
    <location>
        <begin position="732"/>
        <end position="741"/>
    </location>
</feature>
<feature type="region of interest" description="Disordered" evidence="7">
    <location>
        <begin position="520"/>
        <end position="541"/>
    </location>
</feature>
<feature type="region of interest" description="Disordered" evidence="7">
    <location>
        <begin position="452"/>
        <end position="472"/>
    </location>
</feature>
<gene>
    <name evidence="8" type="ORF">ONZ51_g3810</name>
</gene>
<evidence type="ECO:0000256" key="4">
    <source>
        <dbReference type="ARBA" id="ARBA00022946"/>
    </source>
</evidence>
<evidence type="ECO:0000256" key="1">
    <source>
        <dbReference type="ARBA" id="ARBA00004173"/>
    </source>
</evidence>
<feature type="region of interest" description="Disordered" evidence="7">
    <location>
        <begin position="674"/>
        <end position="741"/>
    </location>
</feature>
<keyword evidence="5" id="KW-0496">Mitochondrion</keyword>
<dbReference type="Proteomes" id="UP001215151">
    <property type="component" value="Unassembled WGS sequence"/>
</dbReference>
<dbReference type="PANTHER" id="PTHR36091">
    <property type="entry name" value="ALTERED INHERITANCE OF MITOCHONDRIA PROTEIN 9, MITOCHONDRIAL"/>
    <property type="match status" value="1"/>
</dbReference>
<feature type="compositionally biased region" description="Acidic residues" evidence="7">
    <location>
        <begin position="456"/>
        <end position="472"/>
    </location>
</feature>
<evidence type="ECO:0000313" key="8">
    <source>
        <dbReference type="EMBL" id="KAJ8488008.1"/>
    </source>
</evidence>
<dbReference type="EMBL" id="JAPEVG010000069">
    <property type="protein sequence ID" value="KAJ8488008.1"/>
    <property type="molecule type" value="Genomic_DNA"/>
</dbReference>
<accession>A0AAD7TX06</accession>
<reference evidence="8" key="1">
    <citation type="submission" date="2022-11" db="EMBL/GenBank/DDBJ databases">
        <title>Genome Sequence of Cubamyces cubensis.</title>
        <authorList>
            <person name="Buettner E."/>
        </authorList>
    </citation>
    <scope>NUCLEOTIDE SEQUENCE</scope>
    <source>
        <strain evidence="8">MPL-01</strain>
    </source>
</reference>
<feature type="compositionally biased region" description="Low complexity" evidence="7">
    <location>
        <begin position="63"/>
        <end position="72"/>
    </location>
</feature>
<evidence type="ECO:0000256" key="7">
    <source>
        <dbReference type="SAM" id="MobiDB-lite"/>
    </source>
</evidence>
<dbReference type="PANTHER" id="PTHR36091:SF1">
    <property type="entry name" value="ALTERED INHERITANCE OF MITOCHONDRIA PROTEIN 9, MITOCHONDRIAL"/>
    <property type="match status" value="1"/>
</dbReference>
<evidence type="ECO:0000256" key="2">
    <source>
        <dbReference type="ARBA" id="ARBA00005543"/>
    </source>
</evidence>
<organism evidence="8 9">
    <name type="scientific">Trametes cubensis</name>
    <dbReference type="NCBI Taxonomy" id="1111947"/>
    <lineage>
        <taxon>Eukaryota</taxon>
        <taxon>Fungi</taxon>
        <taxon>Dikarya</taxon>
        <taxon>Basidiomycota</taxon>
        <taxon>Agaricomycotina</taxon>
        <taxon>Agaricomycetes</taxon>
        <taxon>Polyporales</taxon>
        <taxon>Polyporaceae</taxon>
        <taxon>Trametes</taxon>
    </lineage>
</organism>
<keyword evidence="9" id="KW-1185">Reference proteome</keyword>
<keyword evidence="4" id="KW-0809">Transit peptide</keyword>
<comment type="similarity">
    <text evidence="2">Belongs to the AIM9 family.</text>
</comment>
<dbReference type="InterPro" id="IPR051035">
    <property type="entry name" value="Mito_inheritance_9"/>
</dbReference>
<feature type="compositionally biased region" description="Gly residues" evidence="7">
    <location>
        <begin position="527"/>
        <end position="537"/>
    </location>
</feature>
<name>A0AAD7TX06_9APHY</name>
<comment type="caution">
    <text evidence="8">The sequence shown here is derived from an EMBL/GenBank/DDBJ whole genome shotgun (WGS) entry which is preliminary data.</text>
</comment>